<evidence type="ECO:0000313" key="2">
    <source>
        <dbReference type="Proteomes" id="UP001302321"/>
    </source>
</evidence>
<dbReference type="Proteomes" id="UP001302321">
    <property type="component" value="Unassembled WGS sequence"/>
</dbReference>
<evidence type="ECO:0000313" key="1">
    <source>
        <dbReference type="EMBL" id="KAK4171348.1"/>
    </source>
</evidence>
<sequence>MSLSRYHKTPAFDLYQPELRLTSHLPYPITSALPCHLVHRCALSLPVAAQSSLFILYTAGSPLDRNLSKLLLDRPGCLYRTAPPTGEDCDTAFSLAPILQPERQAPISEAYSQPINRVAALVNLSSQYSVTEVIQSLKIPLGSYIITDFTKGFRNPPRYHYHQKRAIIPSRAPSPLASRFALIINNLNPAQTDDVLLLTPTFASVERAVARASLRPNNPRISHYL</sequence>
<proteinExistence type="predicted"/>
<reference evidence="1" key="1">
    <citation type="journal article" date="2023" name="Mol. Phylogenet. Evol.">
        <title>Genome-scale phylogeny and comparative genomics of the fungal order Sordariales.</title>
        <authorList>
            <person name="Hensen N."/>
            <person name="Bonometti L."/>
            <person name="Westerberg I."/>
            <person name="Brannstrom I.O."/>
            <person name="Guillou S."/>
            <person name="Cros-Aarteil S."/>
            <person name="Calhoun S."/>
            <person name="Haridas S."/>
            <person name="Kuo A."/>
            <person name="Mondo S."/>
            <person name="Pangilinan J."/>
            <person name="Riley R."/>
            <person name="LaButti K."/>
            <person name="Andreopoulos B."/>
            <person name="Lipzen A."/>
            <person name="Chen C."/>
            <person name="Yan M."/>
            <person name="Daum C."/>
            <person name="Ng V."/>
            <person name="Clum A."/>
            <person name="Steindorff A."/>
            <person name="Ohm R.A."/>
            <person name="Martin F."/>
            <person name="Silar P."/>
            <person name="Natvig D.O."/>
            <person name="Lalanne C."/>
            <person name="Gautier V."/>
            <person name="Ament-Velasquez S.L."/>
            <person name="Kruys A."/>
            <person name="Hutchinson M.I."/>
            <person name="Powell A.J."/>
            <person name="Barry K."/>
            <person name="Miller A.N."/>
            <person name="Grigoriev I.V."/>
            <person name="Debuchy R."/>
            <person name="Gladieux P."/>
            <person name="Hiltunen Thoren M."/>
            <person name="Johannesson H."/>
        </authorList>
    </citation>
    <scope>NUCLEOTIDE SEQUENCE</scope>
    <source>
        <strain evidence="1">CBS 892.96</strain>
    </source>
</reference>
<reference evidence="1" key="2">
    <citation type="submission" date="2023-05" db="EMBL/GenBank/DDBJ databases">
        <authorList>
            <consortium name="Lawrence Berkeley National Laboratory"/>
            <person name="Steindorff A."/>
            <person name="Hensen N."/>
            <person name="Bonometti L."/>
            <person name="Westerberg I."/>
            <person name="Brannstrom I.O."/>
            <person name="Guillou S."/>
            <person name="Cros-Aarteil S."/>
            <person name="Calhoun S."/>
            <person name="Haridas S."/>
            <person name="Kuo A."/>
            <person name="Mondo S."/>
            <person name="Pangilinan J."/>
            <person name="Riley R."/>
            <person name="Labutti K."/>
            <person name="Andreopoulos B."/>
            <person name="Lipzen A."/>
            <person name="Chen C."/>
            <person name="Yanf M."/>
            <person name="Daum C."/>
            <person name="Ng V."/>
            <person name="Clum A."/>
            <person name="Ohm R."/>
            <person name="Martin F."/>
            <person name="Silar P."/>
            <person name="Natvig D."/>
            <person name="Lalanne C."/>
            <person name="Gautier V."/>
            <person name="Ament-Velasquez S.L."/>
            <person name="Kruys A."/>
            <person name="Hutchinson M.I."/>
            <person name="Powell A.J."/>
            <person name="Barry K."/>
            <person name="Miller A.N."/>
            <person name="Grigoriev I.V."/>
            <person name="Debuchy R."/>
            <person name="Gladieux P."/>
            <person name="Thoren M.H."/>
            <person name="Johannesson H."/>
        </authorList>
    </citation>
    <scope>NUCLEOTIDE SEQUENCE</scope>
    <source>
        <strain evidence="1">CBS 892.96</strain>
    </source>
</reference>
<organism evidence="1 2">
    <name type="scientific">Triangularia setosa</name>
    <dbReference type="NCBI Taxonomy" id="2587417"/>
    <lineage>
        <taxon>Eukaryota</taxon>
        <taxon>Fungi</taxon>
        <taxon>Dikarya</taxon>
        <taxon>Ascomycota</taxon>
        <taxon>Pezizomycotina</taxon>
        <taxon>Sordariomycetes</taxon>
        <taxon>Sordariomycetidae</taxon>
        <taxon>Sordariales</taxon>
        <taxon>Podosporaceae</taxon>
        <taxon>Triangularia</taxon>
    </lineage>
</organism>
<protein>
    <submittedName>
        <fullName evidence="1">Uncharacterized protein</fullName>
    </submittedName>
</protein>
<accession>A0AAN6VX64</accession>
<dbReference type="AlphaFoldDB" id="A0AAN6VX64"/>
<keyword evidence="2" id="KW-1185">Reference proteome</keyword>
<dbReference type="EMBL" id="MU866580">
    <property type="protein sequence ID" value="KAK4171348.1"/>
    <property type="molecule type" value="Genomic_DNA"/>
</dbReference>
<comment type="caution">
    <text evidence="1">The sequence shown here is derived from an EMBL/GenBank/DDBJ whole genome shotgun (WGS) entry which is preliminary data.</text>
</comment>
<name>A0AAN6VX64_9PEZI</name>
<gene>
    <name evidence="1" type="ORF">QBC36DRAFT_340145</name>
</gene>